<sequence>MKTITIGETSIQVEVASNDEQREQGLSDRTSLKVDHGMLFIFDPARKVGFWMKDMNFSIDMIFADEEGSVVKIVSNASPESYTDRQPPQTFPSDVPVRYVLEVPAGYANARGIAIGQKIVVQ</sequence>
<proteinExistence type="predicted"/>
<dbReference type="Pfam" id="PF02643">
    <property type="entry name" value="DUF192"/>
    <property type="match status" value="1"/>
</dbReference>
<reference evidence="1 2" key="1">
    <citation type="journal article" date="2016" name="Nat. Commun.">
        <title>Thousands of microbial genomes shed light on interconnected biogeochemical processes in an aquifer system.</title>
        <authorList>
            <person name="Anantharaman K."/>
            <person name="Brown C.T."/>
            <person name="Hug L.A."/>
            <person name="Sharon I."/>
            <person name="Castelle C.J."/>
            <person name="Probst A.J."/>
            <person name="Thomas B.C."/>
            <person name="Singh A."/>
            <person name="Wilkins M.J."/>
            <person name="Karaoz U."/>
            <person name="Brodie E.L."/>
            <person name="Williams K.H."/>
            <person name="Hubbard S.S."/>
            <person name="Banfield J.F."/>
        </authorList>
    </citation>
    <scope>NUCLEOTIDE SEQUENCE [LARGE SCALE GENOMIC DNA]</scope>
</reference>
<gene>
    <name evidence="1" type="ORF">A2419_00595</name>
</gene>
<dbReference type="PANTHER" id="PTHR37953:SF1">
    <property type="entry name" value="UPF0127 PROTEIN MJ1496"/>
    <property type="match status" value="1"/>
</dbReference>
<protein>
    <recommendedName>
        <fullName evidence="3">DUF192 domain-containing protein</fullName>
    </recommendedName>
</protein>
<dbReference type="Gene3D" id="2.60.120.1140">
    <property type="entry name" value="Protein of unknown function DUF192"/>
    <property type="match status" value="1"/>
</dbReference>
<evidence type="ECO:0000313" key="2">
    <source>
        <dbReference type="Proteomes" id="UP000176568"/>
    </source>
</evidence>
<evidence type="ECO:0000313" key="1">
    <source>
        <dbReference type="EMBL" id="OGC88341.1"/>
    </source>
</evidence>
<dbReference type="AlphaFoldDB" id="A0A1F4Y349"/>
<dbReference type="PANTHER" id="PTHR37953">
    <property type="entry name" value="UPF0127 PROTEIN MJ1496"/>
    <property type="match status" value="1"/>
</dbReference>
<name>A0A1F4Y349_9BACT</name>
<dbReference type="InterPro" id="IPR038695">
    <property type="entry name" value="Saro_0823-like_sf"/>
</dbReference>
<organism evidence="1 2">
    <name type="scientific">Candidatus Adlerbacteria bacterium RIFOXYC1_FULL_48_26</name>
    <dbReference type="NCBI Taxonomy" id="1797247"/>
    <lineage>
        <taxon>Bacteria</taxon>
        <taxon>Candidatus Adleribacteriota</taxon>
    </lineage>
</organism>
<comment type="caution">
    <text evidence="1">The sequence shown here is derived from an EMBL/GenBank/DDBJ whole genome shotgun (WGS) entry which is preliminary data.</text>
</comment>
<dbReference type="Proteomes" id="UP000176568">
    <property type="component" value="Unassembled WGS sequence"/>
</dbReference>
<dbReference type="EMBL" id="MEXB01000009">
    <property type="protein sequence ID" value="OGC88341.1"/>
    <property type="molecule type" value="Genomic_DNA"/>
</dbReference>
<dbReference type="InterPro" id="IPR003795">
    <property type="entry name" value="DUF192"/>
</dbReference>
<accession>A0A1F4Y349</accession>
<evidence type="ECO:0008006" key="3">
    <source>
        <dbReference type="Google" id="ProtNLM"/>
    </source>
</evidence>